<evidence type="ECO:0000313" key="7">
    <source>
        <dbReference type="Ensembl" id="ENSDCDP00010063050.1"/>
    </source>
</evidence>
<dbReference type="InterPro" id="IPR047134">
    <property type="entry name" value="RNF4"/>
</dbReference>
<dbReference type="GeneTree" id="ENSGT00390000010318"/>
<keyword evidence="3" id="KW-0862">Zinc</keyword>
<dbReference type="PANTHER" id="PTHR23041">
    <property type="entry name" value="RING FINGER DOMAIN-CONTAINING"/>
    <property type="match status" value="1"/>
</dbReference>
<dbReference type="GO" id="GO:0008270">
    <property type="term" value="F:zinc ion binding"/>
    <property type="evidence" value="ECO:0007669"/>
    <property type="project" value="UniProtKB-KW"/>
</dbReference>
<reference evidence="7" key="3">
    <citation type="submission" date="2025-09" db="UniProtKB">
        <authorList>
            <consortium name="Ensembl"/>
        </authorList>
    </citation>
    <scope>IDENTIFICATION</scope>
</reference>
<gene>
    <name evidence="7" type="primary">RNF4</name>
</gene>
<dbReference type="Pfam" id="PF13639">
    <property type="entry name" value="zf-RING_2"/>
    <property type="match status" value="1"/>
</dbReference>
<dbReference type="AlphaFoldDB" id="A0AAY4EZB3"/>
<reference evidence="7 8" key="1">
    <citation type="submission" date="2020-06" db="EMBL/GenBank/DDBJ databases">
        <authorList>
            <consortium name="Wellcome Sanger Institute Data Sharing"/>
        </authorList>
    </citation>
    <scope>NUCLEOTIDE SEQUENCE [LARGE SCALE GENOMIC DNA]</scope>
</reference>
<dbReference type="GeneID" id="114763694"/>
<dbReference type="Gene3D" id="3.30.40.10">
    <property type="entry name" value="Zinc/RING finger domain, C3HC4 (zinc finger)"/>
    <property type="match status" value="1"/>
</dbReference>
<keyword evidence="8" id="KW-1185">Reference proteome</keyword>
<evidence type="ECO:0000256" key="3">
    <source>
        <dbReference type="ARBA" id="ARBA00022833"/>
    </source>
</evidence>
<keyword evidence="2 4" id="KW-0863">Zinc-finger</keyword>
<dbReference type="CDD" id="cd16533">
    <property type="entry name" value="RING-HC_RNF4"/>
    <property type="match status" value="1"/>
</dbReference>
<protein>
    <recommendedName>
        <fullName evidence="6">RING-type domain-containing protein</fullName>
    </recommendedName>
</protein>
<evidence type="ECO:0000313" key="8">
    <source>
        <dbReference type="Proteomes" id="UP000694580"/>
    </source>
</evidence>
<dbReference type="PANTHER" id="PTHR23041:SF78">
    <property type="entry name" value="E3 UBIQUITIN-PROTEIN LIGASE RNF4"/>
    <property type="match status" value="1"/>
</dbReference>
<dbReference type="SUPFAM" id="SSF57850">
    <property type="entry name" value="RING/U-box"/>
    <property type="match status" value="1"/>
</dbReference>
<evidence type="ECO:0000256" key="5">
    <source>
        <dbReference type="SAM" id="MobiDB-lite"/>
    </source>
</evidence>
<dbReference type="GO" id="GO:0045944">
    <property type="term" value="P:positive regulation of transcription by RNA polymerase II"/>
    <property type="evidence" value="ECO:0007669"/>
    <property type="project" value="TreeGrafter"/>
</dbReference>
<dbReference type="Proteomes" id="UP000694580">
    <property type="component" value="Chromosome 14"/>
</dbReference>
<dbReference type="InterPro" id="IPR001841">
    <property type="entry name" value="Znf_RING"/>
</dbReference>
<evidence type="ECO:0000259" key="6">
    <source>
        <dbReference type="PROSITE" id="PS50089"/>
    </source>
</evidence>
<sequence length="184" mass="20316">MSGTIQRKRRARSSMSQRGAKRSRSPAMSSTQPAETIDILESDRLIGEEVVDLTSEGSEPAVVDLTNNDSVVVVDEGPQRRHEQGTESFVLSSDEEEVTPVGLTCDFLSSLHDSTRARSRPGSVSCPICMDSYSEVIDSGRLMVSTKCGHLFCSQCLRDSLSHVHSCPTCRKKLTHKQYHPIYI</sequence>
<dbReference type="PROSITE" id="PS50089">
    <property type="entry name" value="ZF_RING_2"/>
    <property type="match status" value="1"/>
</dbReference>
<dbReference type="InterPro" id="IPR017907">
    <property type="entry name" value="Znf_RING_CS"/>
</dbReference>
<evidence type="ECO:0000256" key="1">
    <source>
        <dbReference type="ARBA" id="ARBA00022723"/>
    </source>
</evidence>
<accession>A0AAY4EZB3</accession>
<dbReference type="PROSITE" id="PS00518">
    <property type="entry name" value="ZF_RING_1"/>
    <property type="match status" value="1"/>
</dbReference>
<dbReference type="RefSeq" id="XP_028809287.1">
    <property type="nucleotide sequence ID" value="XM_028953454.1"/>
</dbReference>
<proteinExistence type="predicted"/>
<feature type="domain" description="RING-type" evidence="6">
    <location>
        <begin position="126"/>
        <end position="171"/>
    </location>
</feature>
<dbReference type="InterPro" id="IPR013083">
    <property type="entry name" value="Znf_RING/FYVE/PHD"/>
</dbReference>
<dbReference type="InterPro" id="IPR043295">
    <property type="entry name" value="RING-HC_RNF4"/>
</dbReference>
<dbReference type="Ensembl" id="ENSDCDT00010073855.1">
    <property type="protein sequence ID" value="ENSDCDP00010063050.1"/>
    <property type="gene ID" value="ENSDCDG00010034457.1"/>
</dbReference>
<organism evidence="7 8">
    <name type="scientific">Denticeps clupeoides</name>
    <name type="common">denticle herring</name>
    <dbReference type="NCBI Taxonomy" id="299321"/>
    <lineage>
        <taxon>Eukaryota</taxon>
        <taxon>Metazoa</taxon>
        <taxon>Chordata</taxon>
        <taxon>Craniata</taxon>
        <taxon>Vertebrata</taxon>
        <taxon>Euteleostomi</taxon>
        <taxon>Actinopterygii</taxon>
        <taxon>Neopterygii</taxon>
        <taxon>Teleostei</taxon>
        <taxon>Clupei</taxon>
        <taxon>Clupeiformes</taxon>
        <taxon>Denticipitoidei</taxon>
        <taxon>Denticipitidae</taxon>
        <taxon>Denticeps</taxon>
    </lineage>
</organism>
<evidence type="ECO:0000256" key="2">
    <source>
        <dbReference type="ARBA" id="ARBA00022771"/>
    </source>
</evidence>
<dbReference type="SMART" id="SM00184">
    <property type="entry name" value="RING"/>
    <property type="match status" value="1"/>
</dbReference>
<keyword evidence="1" id="KW-0479">Metal-binding</keyword>
<evidence type="ECO:0000256" key="4">
    <source>
        <dbReference type="PROSITE-ProRule" id="PRU00175"/>
    </source>
</evidence>
<feature type="region of interest" description="Disordered" evidence="5">
    <location>
        <begin position="1"/>
        <end position="40"/>
    </location>
</feature>
<reference evidence="7" key="2">
    <citation type="submission" date="2025-08" db="UniProtKB">
        <authorList>
            <consortium name="Ensembl"/>
        </authorList>
    </citation>
    <scope>IDENTIFICATION</scope>
</reference>
<feature type="compositionally biased region" description="Basic residues" evidence="5">
    <location>
        <begin position="1"/>
        <end position="12"/>
    </location>
</feature>
<name>A0AAY4EZB3_9TELE</name>